<dbReference type="OrthoDB" id="325881at2759"/>
<name>A0A1R2CPX3_9CILI</name>
<keyword evidence="3" id="KW-1185">Reference proteome</keyword>
<protein>
    <submittedName>
        <fullName evidence="2">Uncharacterized protein</fullName>
    </submittedName>
</protein>
<proteinExistence type="predicted"/>
<sequence>MYDDNRKKSLKVKIPVKVVKQDDKGSPSKLQKSSSKYSEKDLIDKSIEKDLQLEMGNPLDFLKPNDIMESMGYIKRETVSRHSSVGSSRVFEKYREKSDLPSASSLKQDTLKRRLTMRQSILKVPNHFQLQNHINGINQRITQDLKEHDKKVSNLPLKDKISYFKQEKSLNNFEKTQKEWNKIQGGLTKRINKPLQKLLCSTYYINNKKDLEKETSWLMTLRQDQNVEKVESFMPIGYDLNGLYLRNVVNVKQKNCFRTFSCNDLKVTGQSKLPLEIEALRRPGSRVCTKNDIGKTEPEEIFVENYDFNHKFLRII</sequence>
<organism evidence="2 3">
    <name type="scientific">Stentor coeruleus</name>
    <dbReference type="NCBI Taxonomy" id="5963"/>
    <lineage>
        <taxon>Eukaryota</taxon>
        <taxon>Sar</taxon>
        <taxon>Alveolata</taxon>
        <taxon>Ciliophora</taxon>
        <taxon>Postciliodesmatophora</taxon>
        <taxon>Heterotrichea</taxon>
        <taxon>Heterotrichida</taxon>
        <taxon>Stentoridae</taxon>
        <taxon>Stentor</taxon>
    </lineage>
</organism>
<evidence type="ECO:0000313" key="2">
    <source>
        <dbReference type="EMBL" id="OMJ91020.1"/>
    </source>
</evidence>
<evidence type="ECO:0000313" key="3">
    <source>
        <dbReference type="Proteomes" id="UP000187209"/>
    </source>
</evidence>
<dbReference type="EMBL" id="MPUH01000090">
    <property type="protein sequence ID" value="OMJ91020.1"/>
    <property type="molecule type" value="Genomic_DNA"/>
</dbReference>
<dbReference type="AlphaFoldDB" id="A0A1R2CPX3"/>
<feature type="region of interest" description="Disordered" evidence="1">
    <location>
        <begin position="1"/>
        <end position="41"/>
    </location>
</feature>
<gene>
    <name evidence="2" type="ORF">SteCoe_6482</name>
</gene>
<dbReference type="Proteomes" id="UP000187209">
    <property type="component" value="Unassembled WGS sequence"/>
</dbReference>
<evidence type="ECO:0000256" key="1">
    <source>
        <dbReference type="SAM" id="MobiDB-lite"/>
    </source>
</evidence>
<accession>A0A1R2CPX3</accession>
<reference evidence="2 3" key="1">
    <citation type="submission" date="2016-11" db="EMBL/GenBank/DDBJ databases">
        <title>The macronuclear genome of Stentor coeruleus: a giant cell with tiny introns.</title>
        <authorList>
            <person name="Slabodnick M."/>
            <person name="Ruby J.G."/>
            <person name="Reiff S.B."/>
            <person name="Swart E.C."/>
            <person name="Gosai S."/>
            <person name="Prabakaran S."/>
            <person name="Witkowska E."/>
            <person name="Larue G.E."/>
            <person name="Fisher S."/>
            <person name="Freeman R.M."/>
            <person name="Gunawardena J."/>
            <person name="Chu W."/>
            <person name="Stover N.A."/>
            <person name="Gregory B.D."/>
            <person name="Nowacki M."/>
            <person name="Derisi J."/>
            <person name="Roy S.W."/>
            <person name="Marshall W.F."/>
            <person name="Sood P."/>
        </authorList>
    </citation>
    <scope>NUCLEOTIDE SEQUENCE [LARGE SCALE GENOMIC DNA]</scope>
    <source>
        <strain evidence="2">WM001</strain>
    </source>
</reference>
<comment type="caution">
    <text evidence="2">The sequence shown here is derived from an EMBL/GenBank/DDBJ whole genome shotgun (WGS) entry which is preliminary data.</text>
</comment>